<comment type="similarity">
    <text evidence="1">Belongs to the Nudix hydrolase family.</text>
</comment>
<dbReference type="InterPro" id="IPR020476">
    <property type="entry name" value="Nudix_hydrolase"/>
</dbReference>
<evidence type="ECO:0000313" key="4">
    <source>
        <dbReference type="EMBL" id="RLV79241.1"/>
    </source>
</evidence>
<reference evidence="4 5" key="1">
    <citation type="journal article" date="2018" name="J. Biol. Chem.">
        <title>Discovery of the actinoplanic acid pathway in Streptomyces rapamycinicus reveals a genetically conserved synergism with rapamycin.</title>
        <authorList>
            <person name="Mrak P."/>
            <person name="Krastel P."/>
            <person name="Pivk Lukancic P."/>
            <person name="Tao J."/>
            <person name="Pistorius D."/>
            <person name="Moore C.M."/>
        </authorList>
    </citation>
    <scope>NUCLEOTIDE SEQUENCE [LARGE SCALE GENOMIC DNA]</scope>
    <source>
        <strain evidence="4 5">NRRL 5491</strain>
    </source>
</reference>
<keyword evidence="2" id="KW-0378">Hydrolase</keyword>
<gene>
    <name evidence="4" type="ORF">D3C57_112690</name>
</gene>
<organism evidence="4 5">
    <name type="scientific">Streptomyces rapamycinicus (strain ATCC 29253 / DSM 41530 / NRRL 5491 / AYB-994)</name>
    <name type="common">Streptomyces hygroscopicus (strain ATCC 29253)</name>
    <dbReference type="NCBI Taxonomy" id="1343740"/>
    <lineage>
        <taxon>Bacteria</taxon>
        <taxon>Bacillati</taxon>
        <taxon>Actinomycetota</taxon>
        <taxon>Actinomycetes</taxon>
        <taxon>Kitasatosporales</taxon>
        <taxon>Streptomycetaceae</taxon>
        <taxon>Streptomyces</taxon>
        <taxon>Streptomyces violaceusniger group</taxon>
    </lineage>
</organism>
<evidence type="ECO:0000256" key="2">
    <source>
        <dbReference type="ARBA" id="ARBA00022801"/>
    </source>
</evidence>
<comment type="caution">
    <text evidence="4">The sequence shown here is derived from an EMBL/GenBank/DDBJ whole genome shotgun (WGS) entry which is preliminary data.</text>
</comment>
<dbReference type="PANTHER" id="PTHR43736:SF1">
    <property type="entry name" value="DIHYDRONEOPTERIN TRIPHOSPHATE DIPHOSPHATASE"/>
    <property type="match status" value="1"/>
</dbReference>
<dbReference type="InterPro" id="IPR015797">
    <property type="entry name" value="NUDIX_hydrolase-like_dom_sf"/>
</dbReference>
<dbReference type="KEGG" id="src:M271_30965"/>
<dbReference type="GO" id="GO:0016787">
    <property type="term" value="F:hydrolase activity"/>
    <property type="evidence" value="ECO:0007669"/>
    <property type="project" value="UniProtKB-KW"/>
</dbReference>
<dbReference type="CDD" id="cd03674">
    <property type="entry name" value="NUDIX_Hydrolase"/>
    <property type="match status" value="1"/>
</dbReference>
<dbReference type="eggNOG" id="COG1051">
    <property type="taxonomic scope" value="Bacteria"/>
</dbReference>
<evidence type="ECO:0000259" key="3">
    <source>
        <dbReference type="PROSITE" id="PS51462"/>
    </source>
</evidence>
<sequence>MIDLPITADHIRATLTAYLDQHPEEKTDLAPVLDLLNTGADLTTRKEFRGHATAGAILTGPDGRILHIHHLATGKWLLPGGHLESADSTLLEAALRELAEETGIPIGTVTPMSNKPIHIDVHSIDANDAKGEPDHQHFDFRFLFRTTAEIGQLQTEEVIDAAWRDADTISDDALRQHIAQAIR</sequence>
<dbReference type="EMBL" id="QYCY01000001">
    <property type="protein sequence ID" value="RLV79241.1"/>
    <property type="molecule type" value="Genomic_DNA"/>
</dbReference>
<dbReference type="STRING" id="1343740.M271_30965"/>
<dbReference type="HOGENOM" id="CLU_101758_2_0_11"/>
<evidence type="ECO:0000313" key="5">
    <source>
        <dbReference type="Proteomes" id="UP000281594"/>
    </source>
</evidence>
<dbReference type="Pfam" id="PF00293">
    <property type="entry name" value="NUDIX"/>
    <property type="match status" value="1"/>
</dbReference>
<dbReference type="InterPro" id="IPR000086">
    <property type="entry name" value="NUDIX_hydrolase_dom"/>
</dbReference>
<feature type="domain" description="Nudix hydrolase" evidence="3">
    <location>
        <begin position="48"/>
        <end position="183"/>
    </location>
</feature>
<evidence type="ECO:0000256" key="1">
    <source>
        <dbReference type="ARBA" id="ARBA00005582"/>
    </source>
</evidence>
<name>A0A0A0NSJ5_STRRN</name>
<proteinExistence type="inferred from homology"/>
<accession>A0A0A0NSJ5</accession>
<dbReference type="SUPFAM" id="SSF55811">
    <property type="entry name" value="Nudix"/>
    <property type="match status" value="1"/>
</dbReference>
<dbReference type="PRINTS" id="PR00502">
    <property type="entry name" value="NUDIXFAMILY"/>
</dbReference>
<dbReference type="Gene3D" id="3.90.79.10">
    <property type="entry name" value="Nucleoside Triphosphate Pyrophosphohydrolase"/>
    <property type="match status" value="1"/>
</dbReference>
<dbReference type="Proteomes" id="UP000281594">
    <property type="component" value="Unassembled WGS sequence"/>
</dbReference>
<dbReference type="PANTHER" id="PTHR43736">
    <property type="entry name" value="ADP-RIBOSE PYROPHOSPHATASE"/>
    <property type="match status" value="1"/>
</dbReference>
<dbReference type="RefSeq" id="WP_020871094.1">
    <property type="nucleotide sequence ID" value="NC_022785.1"/>
</dbReference>
<dbReference type="PROSITE" id="PS51462">
    <property type="entry name" value="NUDIX"/>
    <property type="match status" value="1"/>
</dbReference>
<protein>
    <recommendedName>
        <fullName evidence="3">Nudix hydrolase domain-containing protein</fullName>
    </recommendedName>
</protein>
<dbReference type="AlphaFoldDB" id="A0A0A0NSJ5"/>